<evidence type="ECO:0000313" key="3">
    <source>
        <dbReference type="Proteomes" id="UP000525078"/>
    </source>
</evidence>
<evidence type="ECO:0000259" key="1">
    <source>
        <dbReference type="Pfam" id="PF04782"/>
    </source>
</evidence>
<reference evidence="2 3" key="1">
    <citation type="journal article" date="2020" name="bioRxiv">
        <title>Sequence and annotation of 42 cannabis genomes reveals extensive copy number variation in cannabinoid synthesis and pathogen resistance genes.</title>
        <authorList>
            <person name="Mckernan K.J."/>
            <person name="Helbert Y."/>
            <person name="Kane L.T."/>
            <person name="Ebling H."/>
            <person name="Zhang L."/>
            <person name="Liu B."/>
            <person name="Eaton Z."/>
            <person name="Mclaughlin S."/>
            <person name="Kingan S."/>
            <person name="Baybayan P."/>
            <person name="Concepcion G."/>
            <person name="Jordan M."/>
            <person name="Riva A."/>
            <person name="Barbazuk W."/>
            <person name="Harkins T."/>
        </authorList>
    </citation>
    <scope>NUCLEOTIDE SEQUENCE [LARGE SCALE GENOMIC DNA]</scope>
    <source>
        <strain evidence="3">cv. Jamaican Lion 4</strain>
        <tissue evidence="2">Leaf</tissue>
    </source>
</reference>
<dbReference type="Pfam" id="PF04782">
    <property type="entry name" value="DUF632"/>
    <property type="match status" value="1"/>
</dbReference>
<sequence length="178" mass="19630">MPYSTLPCPIHLASELPRPPSRSTPSQLHYDTEAEFWSGVREMVHNEDPCTHPPFLNPAESCIICPRFRKIVGRPLFVHRLNSSPATAGKGTNPAKVFSGLSWSRSSRSLTEDSVDFSEQCRLGAHCVTLKKLCDEEQNLYKAVKFNDYPIFVPIGICSLYCDMVCSGRGGGGGAVVR</sequence>
<dbReference type="AlphaFoldDB" id="A0A7J6GD17"/>
<accession>A0A7J6GD17</accession>
<evidence type="ECO:0000313" key="2">
    <source>
        <dbReference type="EMBL" id="KAF4380833.1"/>
    </source>
</evidence>
<feature type="domain" description="DUF632" evidence="1">
    <location>
        <begin position="91"/>
        <end position="147"/>
    </location>
</feature>
<organism evidence="2 3">
    <name type="scientific">Cannabis sativa</name>
    <name type="common">Hemp</name>
    <name type="synonym">Marijuana</name>
    <dbReference type="NCBI Taxonomy" id="3483"/>
    <lineage>
        <taxon>Eukaryota</taxon>
        <taxon>Viridiplantae</taxon>
        <taxon>Streptophyta</taxon>
        <taxon>Embryophyta</taxon>
        <taxon>Tracheophyta</taxon>
        <taxon>Spermatophyta</taxon>
        <taxon>Magnoliopsida</taxon>
        <taxon>eudicotyledons</taxon>
        <taxon>Gunneridae</taxon>
        <taxon>Pentapetalae</taxon>
        <taxon>rosids</taxon>
        <taxon>fabids</taxon>
        <taxon>Rosales</taxon>
        <taxon>Cannabaceae</taxon>
        <taxon>Cannabis</taxon>
    </lineage>
</organism>
<dbReference type="InterPro" id="IPR006867">
    <property type="entry name" value="DUF632"/>
</dbReference>
<name>A0A7J6GD17_CANSA</name>
<dbReference type="Proteomes" id="UP000525078">
    <property type="component" value="Unassembled WGS sequence"/>
</dbReference>
<dbReference type="EMBL" id="JAATIP010000064">
    <property type="protein sequence ID" value="KAF4380833.1"/>
    <property type="molecule type" value="Genomic_DNA"/>
</dbReference>
<comment type="caution">
    <text evidence="2">The sequence shown here is derived from an EMBL/GenBank/DDBJ whole genome shotgun (WGS) entry which is preliminary data.</text>
</comment>
<proteinExistence type="predicted"/>
<gene>
    <name evidence="2" type="ORF">F8388_017187</name>
</gene>
<protein>
    <recommendedName>
        <fullName evidence="1">DUF632 domain-containing protein</fullName>
    </recommendedName>
</protein>